<organism evidence="2 3">
    <name type="scientific">Stylosanthes scabra</name>
    <dbReference type="NCBI Taxonomy" id="79078"/>
    <lineage>
        <taxon>Eukaryota</taxon>
        <taxon>Viridiplantae</taxon>
        <taxon>Streptophyta</taxon>
        <taxon>Embryophyta</taxon>
        <taxon>Tracheophyta</taxon>
        <taxon>Spermatophyta</taxon>
        <taxon>Magnoliopsida</taxon>
        <taxon>eudicotyledons</taxon>
        <taxon>Gunneridae</taxon>
        <taxon>Pentapetalae</taxon>
        <taxon>rosids</taxon>
        <taxon>fabids</taxon>
        <taxon>Fabales</taxon>
        <taxon>Fabaceae</taxon>
        <taxon>Papilionoideae</taxon>
        <taxon>50 kb inversion clade</taxon>
        <taxon>dalbergioids sensu lato</taxon>
        <taxon>Dalbergieae</taxon>
        <taxon>Pterocarpus clade</taxon>
        <taxon>Stylosanthes</taxon>
    </lineage>
</organism>
<protein>
    <submittedName>
        <fullName evidence="2">Uncharacterized protein</fullName>
    </submittedName>
</protein>
<dbReference type="EMBL" id="JASCZI010273115">
    <property type="protein sequence ID" value="MED6224245.1"/>
    <property type="molecule type" value="Genomic_DNA"/>
</dbReference>
<evidence type="ECO:0000313" key="2">
    <source>
        <dbReference type="EMBL" id="MED6224245.1"/>
    </source>
</evidence>
<dbReference type="Proteomes" id="UP001341840">
    <property type="component" value="Unassembled WGS sequence"/>
</dbReference>
<evidence type="ECO:0000256" key="1">
    <source>
        <dbReference type="SAM" id="MobiDB-lite"/>
    </source>
</evidence>
<comment type="caution">
    <text evidence="2">The sequence shown here is derived from an EMBL/GenBank/DDBJ whole genome shotgun (WGS) entry which is preliminary data.</text>
</comment>
<evidence type="ECO:0000313" key="3">
    <source>
        <dbReference type="Proteomes" id="UP001341840"/>
    </source>
</evidence>
<feature type="compositionally biased region" description="Basic and acidic residues" evidence="1">
    <location>
        <begin position="7"/>
        <end position="25"/>
    </location>
</feature>
<accession>A0ABU6ZQP0</accession>
<gene>
    <name evidence="2" type="ORF">PIB30_082180</name>
</gene>
<feature type="region of interest" description="Disordered" evidence="1">
    <location>
        <begin position="1"/>
        <end position="25"/>
    </location>
</feature>
<proteinExistence type="predicted"/>
<keyword evidence="3" id="KW-1185">Reference proteome</keyword>
<reference evidence="2 3" key="1">
    <citation type="journal article" date="2023" name="Plants (Basel)">
        <title>Bridging the Gap: Combining Genomics and Transcriptomics Approaches to Understand Stylosanthes scabra, an Orphan Legume from the Brazilian Caatinga.</title>
        <authorList>
            <person name="Ferreira-Neto J.R.C."/>
            <person name="da Silva M.D."/>
            <person name="Binneck E."/>
            <person name="de Melo N.F."/>
            <person name="da Silva R.H."/>
            <person name="de Melo A.L.T.M."/>
            <person name="Pandolfi V."/>
            <person name="Bustamante F.O."/>
            <person name="Brasileiro-Vidal A.C."/>
            <person name="Benko-Iseppon A.M."/>
        </authorList>
    </citation>
    <scope>NUCLEOTIDE SEQUENCE [LARGE SCALE GENOMIC DNA]</scope>
    <source>
        <tissue evidence="2">Leaves</tissue>
    </source>
</reference>
<name>A0ABU6ZQP0_9FABA</name>
<sequence length="117" mass="12999">MTRGTKSNKEKAPKKVSNPKKDQGHDFRCIPKMVASVFNTCLNNDPAKMALVEEMGFGAFSNLPNYNIKQKILKELVNLFDIYDNTIHVVAGDVEITTDKIGKALGTPFDDKVIQKA</sequence>